<name>A0A919L1C4_9ACTN</name>
<sequence>MTGKNQWIEHEYFRTYRIATRVESVSLNPFNYLRELEALFLEDGILEFAPSWQKDTALHRLIRYIADDFFSEDTTGPTCAPWGSDPVHPKWILPVDLALQLYGLSDEPEFFIPEDRNIVQGEDGIYRQVTPPWVENACYERYQYLRLTQVYEDLLARIAEEVFFVMFLNRRALEGLNRHLAGHLGDIDPAYISEDSMGLARLFSGPGELKRVRPPVWAKRAVFYRERGRCASCRTDLSGLIDTFPDSNYDHMIPLARGGLNDLTNLQLLCGRCNLKKSDRITASSKHYRRWY</sequence>
<dbReference type="Proteomes" id="UP000617734">
    <property type="component" value="Unassembled WGS sequence"/>
</dbReference>
<dbReference type="InterPro" id="IPR002711">
    <property type="entry name" value="HNH"/>
</dbReference>
<evidence type="ECO:0000313" key="2">
    <source>
        <dbReference type="EMBL" id="GHH80337.1"/>
    </source>
</evidence>
<protein>
    <recommendedName>
        <fullName evidence="1">HNH nuclease domain-containing protein</fullName>
    </recommendedName>
</protein>
<reference evidence="2" key="1">
    <citation type="journal article" date="2014" name="Int. J. Syst. Evol. Microbiol.">
        <title>Complete genome sequence of Corynebacterium casei LMG S-19264T (=DSM 44701T), isolated from a smear-ripened cheese.</title>
        <authorList>
            <consortium name="US DOE Joint Genome Institute (JGI-PGF)"/>
            <person name="Walter F."/>
            <person name="Albersmeier A."/>
            <person name="Kalinowski J."/>
            <person name="Ruckert C."/>
        </authorList>
    </citation>
    <scope>NUCLEOTIDE SEQUENCE</scope>
    <source>
        <strain evidence="2">JCM 4646</strain>
    </source>
</reference>
<dbReference type="RefSeq" id="WP_190214079.1">
    <property type="nucleotide sequence ID" value="NZ_BNBO01000046.1"/>
</dbReference>
<comment type="caution">
    <text evidence="2">The sequence shown here is derived from an EMBL/GenBank/DDBJ whole genome shotgun (WGS) entry which is preliminary data.</text>
</comment>
<dbReference type="AlphaFoldDB" id="A0A919L1C4"/>
<dbReference type="GeneID" id="95356368"/>
<keyword evidence="3" id="KW-1185">Reference proteome</keyword>
<dbReference type="Pfam" id="PF01844">
    <property type="entry name" value="HNH"/>
    <property type="match status" value="1"/>
</dbReference>
<evidence type="ECO:0000259" key="1">
    <source>
        <dbReference type="SMART" id="SM00507"/>
    </source>
</evidence>
<dbReference type="GO" id="GO:0004519">
    <property type="term" value="F:endonuclease activity"/>
    <property type="evidence" value="ECO:0007669"/>
    <property type="project" value="InterPro"/>
</dbReference>
<dbReference type="GO" id="GO:0008270">
    <property type="term" value="F:zinc ion binding"/>
    <property type="evidence" value="ECO:0007669"/>
    <property type="project" value="InterPro"/>
</dbReference>
<dbReference type="GO" id="GO:0003676">
    <property type="term" value="F:nucleic acid binding"/>
    <property type="evidence" value="ECO:0007669"/>
    <property type="project" value="InterPro"/>
</dbReference>
<gene>
    <name evidence="2" type="ORF">GCM10018781_60340</name>
</gene>
<dbReference type="InterPro" id="IPR003615">
    <property type="entry name" value="HNH_nuc"/>
</dbReference>
<feature type="domain" description="HNH nuclease" evidence="1">
    <location>
        <begin position="217"/>
        <end position="275"/>
    </location>
</feature>
<dbReference type="SMART" id="SM00507">
    <property type="entry name" value="HNHc"/>
    <property type="match status" value="1"/>
</dbReference>
<reference evidence="2" key="2">
    <citation type="submission" date="2020-09" db="EMBL/GenBank/DDBJ databases">
        <authorList>
            <person name="Sun Q."/>
            <person name="Ohkuma M."/>
        </authorList>
    </citation>
    <scope>NUCLEOTIDE SEQUENCE</scope>
    <source>
        <strain evidence="2">JCM 4646</strain>
    </source>
</reference>
<evidence type="ECO:0000313" key="3">
    <source>
        <dbReference type="Proteomes" id="UP000617734"/>
    </source>
</evidence>
<proteinExistence type="predicted"/>
<organism evidence="2 3">
    <name type="scientific">Kitasatospora indigofera</name>
    <dbReference type="NCBI Taxonomy" id="67307"/>
    <lineage>
        <taxon>Bacteria</taxon>
        <taxon>Bacillati</taxon>
        <taxon>Actinomycetota</taxon>
        <taxon>Actinomycetes</taxon>
        <taxon>Kitasatosporales</taxon>
        <taxon>Streptomycetaceae</taxon>
        <taxon>Kitasatospora</taxon>
    </lineage>
</organism>
<accession>A0A919L1C4</accession>
<dbReference type="CDD" id="cd00085">
    <property type="entry name" value="HNHc"/>
    <property type="match status" value="1"/>
</dbReference>
<dbReference type="EMBL" id="BNBO01000046">
    <property type="protein sequence ID" value="GHH80337.1"/>
    <property type="molecule type" value="Genomic_DNA"/>
</dbReference>
<dbReference type="Gene3D" id="1.10.30.50">
    <property type="match status" value="1"/>
</dbReference>